<protein>
    <submittedName>
        <fullName evidence="2">Uncharacterized protein</fullName>
    </submittedName>
</protein>
<evidence type="ECO:0000256" key="1">
    <source>
        <dbReference type="SAM" id="MobiDB-lite"/>
    </source>
</evidence>
<organism evidence="2 3">
    <name type="scientific">Leifsonia kafniensis</name>
    <dbReference type="NCBI Taxonomy" id="475957"/>
    <lineage>
        <taxon>Bacteria</taxon>
        <taxon>Bacillati</taxon>
        <taxon>Actinomycetota</taxon>
        <taxon>Actinomycetes</taxon>
        <taxon>Micrococcales</taxon>
        <taxon>Microbacteriaceae</taxon>
        <taxon>Leifsonia</taxon>
    </lineage>
</organism>
<reference evidence="3" key="1">
    <citation type="journal article" date="2019" name="Int. J. Syst. Evol. Microbiol.">
        <title>The Global Catalogue of Microorganisms (GCM) 10K type strain sequencing project: providing services to taxonomists for standard genome sequencing and annotation.</title>
        <authorList>
            <consortium name="The Broad Institute Genomics Platform"/>
            <consortium name="The Broad Institute Genome Sequencing Center for Infectious Disease"/>
            <person name="Wu L."/>
            <person name="Ma J."/>
        </authorList>
    </citation>
    <scope>NUCLEOTIDE SEQUENCE [LARGE SCALE GENOMIC DNA]</scope>
    <source>
        <strain evidence="3">JCM 17021</strain>
    </source>
</reference>
<gene>
    <name evidence="2" type="ORF">GCM10022381_06290</name>
</gene>
<feature type="region of interest" description="Disordered" evidence="1">
    <location>
        <begin position="1"/>
        <end position="20"/>
    </location>
</feature>
<proteinExistence type="predicted"/>
<evidence type="ECO:0000313" key="2">
    <source>
        <dbReference type="EMBL" id="GAA3865280.1"/>
    </source>
</evidence>
<sequence length="134" mass="14426">MAEAQVVRTLHTDAGTQQSGIPACRVVPDPAWGRGFFAQHVLVKLRLRQRERWGRWSDRAIGGGFDALHEDSPAARLTHNAIHTAILSRTTDTAGGRHPGGLHHDIEDSCLPTGDTIGTPAVALDTTCGLYLAE</sequence>
<dbReference type="Proteomes" id="UP001501803">
    <property type="component" value="Unassembled WGS sequence"/>
</dbReference>
<evidence type="ECO:0000313" key="3">
    <source>
        <dbReference type="Proteomes" id="UP001501803"/>
    </source>
</evidence>
<name>A0ABP7K6E5_9MICO</name>
<dbReference type="EMBL" id="BAABCN010000002">
    <property type="protein sequence ID" value="GAA3865280.1"/>
    <property type="molecule type" value="Genomic_DNA"/>
</dbReference>
<accession>A0ABP7K6E5</accession>
<comment type="caution">
    <text evidence="2">The sequence shown here is derived from an EMBL/GenBank/DDBJ whole genome shotgun (WGS) entry which is preliminary data.</text>
</comment>
<keyword evidence="3" id="KW-1185">Reference proteome</keyword>